<evidence type="ECO:0000259" key="2">
    <source>
        <dbReference type="Pfam" id="PF01557"/>
    </source>
</evidence>
<evidence type="ECO:0000256" key="1">
    <source>
        <dbReference type="ARBA" id="ARBA00023239"/>
    </source>
</evidence>
<keyword evidence="1" id="KW-0456">Lyase</keyword>
<dbReference type="SUPFAM" id="SSF56529">
    <property type="entry name" value="FAH"/>
    <property type="match status" value="1"/>
</dbReference>
<proteinExistence type="predicted"/>
<name>A0A0F9QT27_9ZZZZ</name>
<dbReference type="InterPro" id="IPR050772">
    <property type="entry name" value="Hydratase-Decarb/MhpD_sf"/>
</dbReference>
<feature type="domain" description="Fumarylacetoacetase-like C-terminal" evidence="2">
    <location>
        <begin position="88"/>
        <end position="249"/>
    </location>
</feature>
<dbReference type="InterPro" id="IPR036663">
    <property type="entry name" value="Fumarylacetoacetase_C_sf"/>
</dbReference>
<evidence type="ECO:0000313" key="3">
    <source>
        <dbReference type="EMBL" id="KKN47425.1"/>
    </source>
</evidence>
<dbReference type="AlphaFoldDB" id="A0A0F9QT27"/>
<dbReference type="Pfam" id="PF01557">
    <property type="entry name" value="FAA_hydrolase"/>
    <property type="match status" value="1"/>
</dbReference>
<dbReference type="PANTHER" id="PTHR30143">
    <property type="entry name" value="ACID HYDRATASE"/>
    <property type="match status" value="1"/>
</dbReference>
<sequence>MTHDEIVTAGAQRLVDAYERHTQIPLPEDISLTEVEDAYAIQERVSAHLGTPSGWKLGGIIRGEVPRFSRLFSEKSRQSPARLARNDYHRVLLEPELAVVLGGDLPARDTPYTLGEIAAQVASLHAAIEVVDSRFKSWPEVPPLWQLADGLSHGSFVLGSGVDGGNLRQMKDAAYRLTLNGNVALSGQGGHPGGDPALLLMQMINTRFAASGVGFQAGEVITTGTFNGVLEMQRGDNARLVFEEIGEVELILD</sequence>
<accession>A0A0F9QT27</accession>
<dbReference type="GO" id="GO:0005737">
    <property type="term" value="C:cytoplasm"/>
    <property type="evidence" value="ECO:0007669"/>
    <property type="project" value="TreeGrafter"/>
</dbReference>
<comment type="caution">
    <text evidence="3">The sequence shown here is derived from an EMBL/GenBank/DDBJ whole genome shotgun (WGS) entry which is preliminary data.</text>
</comment>
<dbReference type="EMBL" id="LAZR01001277">
    <property type="protein sequence ID" value="KKN47425.1"/>
    <property type="molecule type" value="Genomic_DNA"/>
</dbReference>
<dbReference type="GO" id="GO:0008684">
    <property type="term" value="F:2-oxopent-4-enoate hydratase activity"/>
    <property type="evidence" value="ECO:0007669"/>
    <property type="project" value="TreeGrafter"/>
</dbReference>
<reference evidence="3" key="1">
    <citation type="journal article" date="2015" name="Nature">
        <title>Complex archaea that bridge the gap between prokaryotes and eukaryotes.</title>
        <authorList>
            <person name="Spang A."/>
            <person name="Saw J.H."/>
            <person name="Jorgensen S.L."/>
            <person name="Zaremba-Niedzwiedzka K."/>
            <person name="Martijn J."/>
            <person name="Lind A.E."/>
            <person name="van Eijk R."/>
            <person name="Schleper C."/>
            <person name="Guy L."/>
            <person name="Ettema T.J."/>
        </authorList>
    </citation>
    <scope>NUCLEOTIDE SEQUENCE</scope>
</reference>
<organism evidence="3">
    <name type="scientific">marine sediment metagenome</name>
    <dbReference type="NCBI Taxonomy" id="412755"/>
    <lineage>
        <taxon>unclassified sequences</taxon>
        <taxon>metagenomes</taxon>
        <taxon>ecological metagenomes</taxon>
    </lineage>
</organism>
<dbReference type="InterPro" id="IPR011234">
    <property type="entry name" value="Fumarylacetoacetase-like_C"/>
</dbReference>
<dbReference type="PANTHER" id="PTHR30143:SF0">
    <property type="entry name" value="2-KETO-4-PENTENOATE HYDRATASE"/>
    <property type="match status" value="1"/>
</dbReference>
<protein>
    <recommendedName>
        <fullName evidence="2">Fumarylacetoacetase-like C-terminal domain-containing protein</fullName>
    </recommendedName>
</protein>
<dbReference type="Gene3D" id="3.90.850.10">
    <property type="entry name" value="Fumarylacetoacetase-like, C-terminal domain"/>
    <property type="match status" value="1"/>
</dbReference>
<gene>
    <name evidence="3" type="ORF">LCGC14_0663000</name>
</gene>